<comment type="caution">
    <text evidence="1">The sequence shown here is derived from an EMBL/GenBank/DDBJ whole genome shotgun (WGS) entry which is preliminary data.</text>
</comment>
<dbReference type="AlphaFoldDB" id="A0A2G8KAH1"/>
<dbReference type="OrthoDB" id="2405944at2759"/>
<accession>A0A2G8KAH1</accession>
<gene>
    <name evidence="1" type="ORF">BSL78_18171</name>
</gene>
<organism evidence="1 2">
    <name type="scientific">Stichopus japonicus</name>
    <name type="common">Sea cucumber</name>
    <dbReference type="NCBI Taxonomy" id="307972"/>
    <lineage>
        <taxon>Eukaryota</taxon>
        <taxon>Metazoa</taxon>
        <taxon>Echinodermata</taxon>
        <taxon>Eleutherozoa</taxon>
        <taxon>Echinozoa</taxon>
        <taxon>Holothuroidea</taxon>
        <taxon>Aspidochirotacea</taxon>
        <taxon>Aspidochirotida</taxon>
        <taxon>Stichopodidae</taxon>
        <taxon>Apostichopus</taxon>
    </lineage>
</organism>
<name>A0A2G8KAH1_STIJA</name>
<keyword evidence="2" id="KW-1185">Reference proteome</keyword>
<dbReference type="InterPro" id="IPR027417">
    <property type="entry name" value="P-loop_NTPase"/>
</dbReference>
<dbReference type="PANTHER" id="PTHR48312">
    <property type="match status" value="1"/>
</dbReference>
<evidence type="ECO:0000313" key="2">
    <source>
        <dbReference type="Proteomes" id="UP000230750"/>
    </source>
</evidence>
<protein>
    <submittedName>
        <fullName evidence="1">Uncharacterized protein</fullName>
    </submittedName>
</protein>
<proteinExistence type="predicted"/>
<sequence>MKVAYILGGIKMFSRRMNGSNQGQIPRIFLWCSPRSYSTALEKCMSFVDGVQVWHEPYMVCRQLELLSNPMLMPPHLFQKFEEAQNEVDAGKHEFHGAKLEPIDCFSQSWVRGRLEAGERDKKFIFVKDMAAGIIDNLEKLPKGVPCRHTFLIRHPHGYLNSIRNYVMSIYGYQGDPKLFDVTENNPILHKKNPRDSLYLLWKTVIANNLEKEPLVIDADELITYPHKILPKYFEALGMPYDPKYLKWDSEDKVVKQWKGAMEHVLWQKRNGVTSKALASTEFTPSKSAVTPRSELAPDIDQFVDFLMVGYKEMHKKRIKPE</sequence>
<reference evidence="1 2" key="1">
    <citation type="journal article" date="2017" name="PLoS Biol.">
        <title>The sea cucumber genome provides insights into morphological evolution and visceral regeneration.</title>
        <authorList>
            <person name="Zhang X."/>
            <person name="Sun L."/>
            <person name="Yuan J."/>
            <person name="Sun Y."/>
            <person name="Gao Y."/>
            <person name="Zhang L."/>
            <person name="Li S."/>
            <person name="Dai H."/>
            <person name="Hamel J.F."/>
            <person name="Liu C."/>
            <person name="Yu Y."/>
            <person name="Liu S."/>
            <person name="Lin W."/>
            <person name="Guo K."/>
            <person name="Jin S."/>
            <person name="Xu P."/>
            <person name="Storey K.B."/>
            <person name="Huan P."/>
            <person name="Zhang T."/>
            <person name="Zhou Y."/>
            <person name="Zhang J."/>
            <person name="Lin C."/>
            <person name="Li X."/>
            <person name="Xing L."/>
            <person name="Huo D."/>
            <person name="Sun M."/>
            <person name="Wang L."/>
            <person name="Mercier A."/>
            <person name="Li F."/>
            <person name="Yang H."/>
            <person name="Xiang J."/>
        </authorList>
    </citation>
    <scope>NUCLEOTIDE SEQUENCE [LARGE SCALE GENOMIC DNA]</scope>
    <source>
        <strain evidence="1">Shaxun</strain>
        <tissue evidence="1">Muscle</tissue>
    </source>
</reference>
<dbReference type="Proteomes" id="UP000230750">
    <property type="component" value="Unassembled WGS sequence"/>
</dbReference>
<dbReference type="PANTHER" id="PTHR48312:SF1">
    <property type="entry name" value="SULFOTRANSFERASE"/>
    <property type="match status" value="1"/>
</dbReference>
<dbReference type="SUPFAM" id="SSF52540">
    <property type="entry name" value="P-loop containing nucleoside triphosphate hydrolases"/>
    <property type="match status" value="1"/>
</dbReference>
<dbReference type="Gene3D" id="3.40.50.300">
    <property type="entry name" value="P-loop containing nucleotide triphosphate hydrolases"/>
    <property type="match status" value="1"/>
</dbReference>
<evidence type="ECO:0000313" key="1">
    <source>
        <dbReference type="EMBL" id="PIK44987.1"/>
    </source>
</evidence>
<dbReference type="EMBL" id="MRZV01000741">
    <property type="protein sequence ID" value="PIK44987.1"/>
    <property type="molecule type" value="Genomic_DNA"/>
</dbReference>